<dbReference type="Gene3D" id="3.90.1150.10">
    <property type="entry name" value="Aspartate Aminotransferase, domain 1"/>
    <property type="match status" value="1"/>
</dbReference>
<organism evidence="5 6">
    <name type="scientific">Aspergillus cavernicola</name>
    <dbReference type="NCBI Taxonomy" id="176166"/>
    <lineage>
        <taxon>Eukaryota</taxon>
        <taxon>Fungi</taxon>
        <taxon>Dikarya</taxon>
        <taxon>Ascomycota</taxon>
        <taxon>Pezizomycotina</taxon>
        <taxon>Eurotiomycetes</taxon>
        <taxon>Eurotiomycetidae</taxon>
        <taxon>Eurotiales</taxon>
        <taxon>Aspergillaceae</taxon>
        <taxon>Aspergillus</taxon>
        <taxon>Aspergillus subgen. Nidulantes</taxon>
    </lineage>
</organism>
<name>A0ABR4HRW0_9EURO</name>
<gene>
    <name evidence="5" type="ORF">BDW59DRAFT_175208</name>
</gene>
<evidence type="ECO:0000313" key="5">
    <source>
        <dbReference type="EMBL" id="KAL2818230.1"/>
    </source>
</evidence>
<feature type="domain" description="Aminotransferase class I/classII large" evidence="4">
    <location>
        <begin position="46"/>
        <end position="314"/>
    </location>
</feature>
<dbReference type="PANTHER" id="PTHR13693">
    <property type="entry name" value="CLASS II AMINOTRANSFERASE/8-AMINO-7-OXONONANOATE SYNTHASE"/>
    <property type="match status" value="1"/>
</dbReference>
<dbReference type="InterPro" id="IPR050087">
    <property type="entry name" value="AON_synthase_class-II"/>
</dbReference>
<dbReference type="SUPFAM" id="SSF53383">
    <property type="entry name" value="PLP-dependent transferases"/>
    <property type="match status" value="1"/>
</dbReference>
<proteinExistence type="predicted"/>
<comment type="caution">
    <text evidence="5">The sequence shown here is derived from an EMBL/GenBank/DDBJ whole genome shotgun (WGS) entry which is preliminary data.</text>
</comment>
<dbReference type="InterPro" id="IPR015421">
    <property type="entry name" value="PyrdxlP-dep_Trfase_major"/>
</dbReference>
<comment type="cofactor">
    <cofactor evidence="1">
        <name>pyridoxal 5'-phosphate</name>
        <dbReference type="ChEBI" id="CHEBI:597326"/>
    </cofactor>
</comment>
<dbReference type="InterPro" id="IPR004839">
    <property type="entry name" value="Aminotransferase_I/II_large"/>
</dbReference>
<dbReference type="PANTHER" id="PTHR13693:SF100">
    <property type="entry name" value="8-AMINO-7-OXONONANOATE SYNTHASE"/>
    <property type="match status" value="1"/>
</dbReference>
<reference evidence="5 6" key="1">
    <citation type="submission" date="2024-07" db="EMBL/GenBank/DDBJ databases">
        <title>Section-level genome sequencing and comparative genomics of Aspergillus sections Usti and Cavernicolus.</title>
        <authorList>
            <consortium name="Lawrence Berkeley National Laboratory"/>
            <person name="Nybo J.L."/>
            <person name="Vesth T.C."/>
            <person name="Theobald S."/>
            <person name="Frisvad J.C."/>
            <person name="Larsen T.O."/>
            <person name="Kjaerboelling I."/>
            <person name="Rothschild-Mancinelli K."/>
            <person name="Lyhne E.K."/>
            <person name="Kogle M.E."/>
            <person name="Barry K."/>
            <person name="Clum A."/>
            <person name="Na H."/>
            <person name="Ledsgaard L."/>
            <person name="Lin J."/>
            <person name="Lipzen A."/>
            <person name="Kuo A."/>
            <person name="Riley R."/>
            <person name="Mondo S."/>
            <person name="LaButti K."/>
            <person name="Haridas S."/>
            <person name="Pangalinan J."/>
            <person name="Salamov A.A."/>
            <person name="Simmons B.A."/>
            <person name="Magnuson J.K."/>
            <person name="Chen J."/>
            <person name="Drula E."/>
            <person name="Henrissat B."/>
            <person name="Wiebenga A."/>
            <person name="Lubbers R.J."/>
            <person name="Gomes A.C."/>
            <person name="Makela M.R."/>
            <person name="Stajich J."/>
            <person name="Grigoriev I.V."/>
            <person name="Mortensen U.H."/>
            <person name="De vries R.P."/>
            <person name="Baker S.E."/>
            <person name="Andersen M.R."/>
        </authorList>
    </citation>
    <scope>NUCLEOTIDE SEQUENCE [LARGE SCALE GENOMIC DNA]</scope>
    <source>
        <strain evidence="5 6">CBS 600.67</strain>
    </source>
</reference>
<dbReference type="Proteomes" id="UP001610335">
    <property type="component" value="Unassembled WGS sequence"/>
</dbReference>
<protein>
    <submittedName>
        <fullName evidence="5">Pyridoxal phosphate-dependent transferase</fullName>
    </submittedName>
</protein>
<dbReference type="Pfam" id="PF00155">
    <property type="entry name" value="Aminotran_1_2"/>
    <property type="match status" value="1"/>
</dbReference>
<keyword evidence="2 5" id="KW-0808">Transferase</keyword>
<evidence type="ECO:0000259" key="4">
    <source>
        <dbReference type="Pfam" id="PF00155"/>
    </source>
</evidence>
<sequence>MQKGVCLVSRDPLYHSSRIKKHFETRTKGQSGVLKDILATSNNNHTILLGDNDYLNLVRHKDVVTKQAKDLVSSTLSRDTAKSSVFLSEFDLHTALEKDLTTWYGKGCYLAQSGYAANVGVMHAICTPGMHVYVDQFLHMSFYDGLAARQVKVHPFKPNNTIDLENKITKYGPGLILIESIYSTSGAFGPLEEIIRIKKSHNCLLVVDESHSFGLFGPQGLGFLHVRNLVPNTDYITASLAKAYATRAGIVFTNNAVYVKENSYPFIFSSGLVQNGIIRIRAMWEVIKASEDRRIRLINISTFFRQEMNKVTHVVGGMKDTPCAIMASLHRFFSERGILAAPFSAPATPLESPVLRFTVHCDVSARDVVVVTRAVEEWMLSVARGAKL</sequence>
<evidence type="ECO:0000256" key="2">
    <source>
        <dbReference type="ARBA" id="ARBA00022679"/>
    </source>
</evidence>
<dbReference type="GO" id="GO:0016740">
    <property type="term" value="F:transferase activity"/>
    <property type="evidence" value="ECO:0007669"/>
    <property type="project" value="UniProtKB-KW"/>
</dbReference>
<dbReference type="InterPro" id="IPR015424">
    <property type="entry name" value="PyrdxlP-dep_Trfase"/>
</dbReference>
<keyword evidence="3" id="KW-0663">Pyridoxal phosphate</keyword>
<evidence type="ECO:0000256" key="3">
    <source>
        <dbReference type="ARBA" id="ARBA00022898"/>
    </source>
</evidence>
<dbReference type="Gene3D" id="3.40.640.10">
    <property type="entry name" value="Type I PLP-dependent aspartate aminotransferase-like (Major domain)"/>
    <property type="match status" value="1"/>
</dbReference>
<dbReference type="InterPro" id="IPR015422">
    <property type="entry name" value="PyrdxlP-dep_Trfase_small"/>
</dbReference>
<accession>A0ABR4HRW0</accession>
<evidence type="ECO:0000256" key="1">
    <source>
        <dbReference type="ARBA" id="ARBA00001933"/>
    </source>
</evidence>
<evidence type="ECO:0000313" key="6">
    <source>
        <dbReference type="Proteomes" id="UP001610335"/>
    </source>
</evidence>
<keyword evidence="6" id="KW-1185">Reference proteome</keyword>
<dbReference type="EMBL" id="JBFXLS010000085">
    <property type="protein sequence ID" value="KAL2818230.1"/>
    <property type="molecule type" value="Genomic_DNA"/>
</dbReference>